<dbReference type="Pfam" id="PF00041">
    <property type="entry name" value="fn3"/>
    <property type="match status" value="1"/>
</dbReference>
<evidence type="ECO:0000313" key="4">
    <source>
        <dbReference type="Proteomes" id="UP000030742"/>
    </source>
</evidence>
<dbReference type="CDD" id="cd00063">
    <property type="entry name" value="FN3"/>
    <property type="match status" value="1"/>
</dbReference>
<feature type="domain" description="Fibronectin type-III" evidence="2">
    <location>
        <begin position="25"/>
        <end position="127"/>
    </location>
</feature>
<proteinExistence type="predicted"/>
<reference evidence="3 4" key="1">
    <citation type="journal article" date="2013" name="Genome Biol.">
        <title>Draft genome of the mountain pine beetle, Dendroctonus ponderosae Hopkins, a major forest pest.</title>
        <authorList>
            <person name="Keeling C.I."/>
            <person name="Yuen M.M."/>
            <person name="Liao N.Y."/>
            <person name="Docking T.R."/>
            <person name="Chan S.K."/>
            <person name="Taylor G.A."/>
            <person name="Palmquist D.L."/>
            <person name="Jackman S.D."/>
            <person name="Nguyen A."/>
            <person name="Li M."/>
            <person name="Henderson H."/>
            <person name="Janes J.K."/>
            <person name="Zhao Y."/>
            <person name="Pandoh P."/>
            <person name="Moore R."/>
            <person name="Sperling F.A."/>
            <person name="Huber D.P."/>
            <person name="Birol I."/>
            <person name="Jones S.J."/>
            <person name="Bohlmann J."/>
        </authorList>
    </citation>
    <scope>NUCLEOTIDE SEQUENCE</scope>
</reference>
<name>U4UBD8_DENPD</name>
<keyword evidence="1" id="KW-0472">Membrane</keyword>
<organism evidence="3 4">
    <name type="scientific">Dendroctonus ponderosae</name>
    <name type="common">Mountain pine beetle</name>
    <dbReference type="NCBI Taxonomy" id="77166"/>
    <lineage>
        <taxon>Eukaryota</taxon>
        <taxon>Metazoa</taxon>
        <taxon>Ecdysozoa</taxon>
        <taxon>Arthropoda</taxon>
        <taxon>Hexapoda</taxon>
        <taxon>Insecta</taxon>
        <taxon>Pterygota</taxon>
        <taxon>Neoptera</taxon>
        <taxon>Endopterygota</taxon>
        <taxon>Coleoptera</taxon>
        <taxon>Polyphaga</taxon>
        <taxon>Cucujiformia</taxon>
        <taxon>Curculionidae</taxon>
        <taxon>Scolytinae</taxon>
        <taxon>Dendroctonus</taxon>
    </lineage>
</organism>
<feature type="non-terminal residue" evidence="3">
    <location>
        <position position="1"/>
    </location>
</feature>
<dbReference type="OrthoDB" id="65481at2759"/>
<dbReference type="SMART" id="SM00060">
    <property type="entry name" value="FN3"/>
    <property type="match status" value="1"/>
</dbReference>
<evidence type="ECO:0000259" key="2">
    <source>
        <dbReference type="PROSITE" id="PS50853"/>
    </source>
</evidence>
<dbReference type="InterPro" id="IPR003961">
    <property type="entry name" value="FN3_dom"/>
</dbReference>
<feature type="transmembrane region" description="Helical" evidence="1">
    <location>
        <begin position="138"/>
        <end position="160"/>
    </location>
</feature>
<sequence>DRPSAPGTPGLQFFGSGIYKVVWEAPQDNGAPIELYSLESLALHWYRNKRSMSTPRNRSAWFANAPSVEEEPDEEAQWEEVYNGTDNSWIIGGLDKQYKYAFRVSALNSYGWSDPSAESTEFDVGEAERMSQKNPMDLIFIATFLPISVCILIVICFGYGKWGCAHPFAG</sequence>
<gene>
    <name evidence="3" type="ORF">D910_07013</name>
</gene>
<feature type="non-terminal residue" evidence="3">
    <location>
        <position position="170"/>
    </location>
</feature>
<dbReference type="Gene3D" id="2.60.40.10">
    <property type="entry name" value="Immunoglobulins"/>
    <property type="match status" value="1"/>
</dbReference>
<dbReference type="Proteomes" id="UP000030742">
    <property type="component" value="Unassembled WGS sequence"/>
</dbReference>
<evidence type="ECO:0000313" key="3">
    <source>
        <dbReference type="EMBL" id="ERL89648.1"/>
    </source>
</evidence>
<dbReference type="PROSITE" id="PS50853">
    <property type="entry name" value="FN3"/>
    <property type="match status" value="1"/>
</dbReference>
<dbReference type="EMBL" id="KB632184">
    <property type="protein sequence ID" value="ERL89648.1"/>
    <property type="molecule type" value="Genomic_DNA"/>
</dbReference>
<dbReference type="AlphaFoldDB" id="U4UBD8"/>
<dbReference type="SUPFAM" id="SSF49265">
    <property type="entry name" value="Fibronectin type III"/>
    <property type="match status" value="1"/>
</dbReference>
<keyword evidence="1" id="KW-0812">Transmembrane</keyword>
<dbReference type="STRING" id="77166.U4UBD8"/>
<evidence type="ECO:0000256" key="1">
    <source>
        <dbReference type="SAM" id="Phobius"/>
    </source>
</evidence>
<protein>
    <recommendedName>
        <fullName evidence="2">Fibronectin type-III domain-containing protein</fullName>
    </recommendedName>
</protein>
<accession>U4UBD8</accession>
<dbReference type="InterPro" id="IPR036116">
    <property type="entry name" value="FN3_sf"/>
</dbReference>
<dbReference type="InterPro" id="IPR013783">
    <property type="entry name" value="Ig-like_fold"/>
</dbReference>
<keyword evidence="1" id="KW-1133">Transmembrane helix</keyword>